<dbReference type="Pfam" id="PF01541">
    <property type="entry name" value="GIY-YIG"/>
    <property type="match status" value="1"/>
</dbReference>
<comment type="subunit">
    <text evidence="7">Interacts with UvrB in an incision complex.</text>
</comment>
<keyword evidence="4 7" id="KW-0267">Excision nuclease</keyword>
<dbReference type="Pfam" id="PF02151">
    <property type="entry name" value="UVR"/>
    <property type="match status" value="1"/>
</dbReference>
<evidence type="ECO:0000256" key="5">
    <source>
        <dbReference type="ARBA" id="ARBA00023204"/>
    </source>
</evidence>
<dbReference type="SUPFAM" id="SSF82771">
    <property type="entry name" value="GIY-YIG endonuclease"/>
    <property type="match status" value="1"/>
</dbReference>
<dbReference type="HAMAP" id="MF_00203">
    <property type="entry name" value="UvrC"/>
    <property type="match status" value="1"/>
</dbReference>
<keyword evidence="6 7" id="KW-0742">SOS response</keyword>
<dbReference type="InterPro" id="IPR050066">
    <property type="entry name" value="UvrABC_protein_C"/>
</dbReference>
<dbReference type="SUPFAM" id="SSF47781">
    <property type="entry name" value="RuvA domain 2-like"/>
    <property type="match status" value="1"/>
</dbReference>
<organism evidence="11 12">
    <name type="scientific">Subdoligranulum variabile</name>
    <dbReference type="NCBI Taxonomy" id="214851"/>
    <lineage>
        <taxon>Bacteria</taxon>
        <taxon>Bacillati</taxon>
        <taxon>Bacillota</taxon>
        <taxon>Clostridia</taxon>
        <taxon>Eubacteriales</taxon>
        <taxon>Oscillospiraceae</taxon>
        <taxon>Subdoligranulum</taxon>
    </lineage>
</organism>
<evidence type="ECO:0000313" key="11">
    <source>
        <dbReference type="EMBL" id="MBS5331020.1"/>
    </source>
</evidence>
<keyword evidence="5 7" id="KW-0234">DNA repair</keyword>
<dbReference type="PANTHER" id="PTHR30562:SF1">
    <property type="entry name" value="UVRABC SYSTEM PROTEIN C"/>
    <property type="match status" value="1"/>
</dbReference>
<evidence type="ECO:0000313" key="12">
    <source>
        <dbReference type="Proteomes" id="UP000759273"/>
    </source>
</evidence>
<comment type="subcellular location">
    <subcellularLocation>
        <location evidence="7">Cytoplasm</location>
    </subcellularLocation>
</comment>
<comment type="similarity">
    <text evidence="7">Belongs to the UvrC family.</text>
</comment>
<accession>A0A943D8X0</accession>
<dbReference type="GO" id="GO:0003677">
    <property type="term" value="F:DNA binding"/>
    <property type="evidence" value="ECO:0007669"/>
    <property type="project" value="UniProtKB-UniRule"/>
</dbReference>
<dbReference type="Proteomes" id="UP000759273">
    <property type="component" value="Unassembled WGS sequence"/>
</dbReference>
<dbReference type="GO" id="GO:0009432">
    <property type="term" value="P:SOS response"/>
    <property type="evidence" value="ECO:0007669"/>
    <property type="project" value="UniProtKB-UniRule"/>
</dbReference>
<dbReference type="GO" id="GO:0006289">
    <property type="term" value="P:nucleotide-excision repair"/>
    <property type="evidence" value="ECO:0007669"/>
    <property type="project" value="UniProtKB-UniRule"/>
</dbReference>
<dbReference type="Pfam" id="PF08459">
    <property type="entry name" value="UvrC_RNaseH_dom"/>
    <property type="match status" value="1"/>
</dbReference>
<dbReference type="InterPro" id="IPR001943">
    <property type="entry name" value="UVR_dom"/>
</dbReference>
<dbReference type="NCBIfam" id="TIGR00194">
    <property type="entry name" value="uvrC"/>
    <property type="match status" value="1"/>
</dbReference>
<dbReference type="InterPro" id="IPR010994">
    <property type="entry name" value="RuvA_2-like"/>
</dbReference>
<feature type="domain" description="GIY-YIG" evidence="9">
    <location>
        <begin position="15"/>
        <end position="94"/>
    </location>
</feature>
<dbReference type="SMART" id="SM00465">
    <property type="entry name" value="GIYc"/>
    <property type="match status" value="1"/>
</dbReference>
<evidence type="ECO:0000259" key="9">
    <source>
        <dbReference type="PROSITE" id="PS50164"/>
    </source>
</evidence>
<dbReference type="InterPro" id="IPR035901">
    <property type="entry name" value="GIY-YIG_endonuc_sf"/>
</dbReference>
<dbReference type="FunFam" id="3.40.1440.10:FF:000001">
    <property type="entry name" value="UvrABC system protein C"/>
    <property type="match status" value="1"/>
</dbReference>
<evidence type="ECO:0000259" key="10">
    <source>
        <dbReference type="PROSITE" id="PS50165"/>
    </source>
</evidence>
<evidence type="ECO:0000256" key="2">
    <source>
        <dbReference type="ARBA" id="ARBA00022763"/>
    </source>
</evidence>
<dbReference type="Pfam" id="PF14520">
    <property type="entry name" value="HHH_5"/>
    <property type="match status" value="1"/>
</dbReference>
<proteinExistence type="inferred from homology"/>
<protein>
    <recommendedName>
        <fullName evidence="7">UvrABC system protein C</fullName>
        <shortName evidence="7">Protein UvrC</shortName>
    </recommendedName>
    <alternativeName>
        <fullName evidence="7">Excinuclease ABC subunit C</fullName>
    </alternativeName>
</protein>
<dbReference type="EMBL" id="JAGZGG010000001">
    <property type="protein sequence ID" value="MBS5331020.1"/>
    <property type="molecule type" value="Genomic_DNA"/>
</dbReference>
<dbReference type="InterPro" id="IPR036876">
    <property type="entry name" value="UVR_dom_sf"/>
</dbReference>
<dbReference type="Gene3D" id="1.10.150.20">
    <property type="entry name" value="5' to 3' exonuclease, C-terminal subdomain"/>
    <property type="match status" value="1"/>
</dbReference>
<dbReference type="GO" id="GO:0009381">
    <property type="term" value="F:excinuclease ABC activity"/>
    <property type="evidence" value="ECO:0007669"/>
    <property type="project" value="UniProtKB-UniRule"/>
</dbReference>
<sequence length="616" mass="68668">MTKAELYKKACMLPLLPGVYIIRDKTDTIIYIGKAKRLKTRVSQYFREGVPHDAKVSQMIAHAFTFDVIVCQSEFEALVLEASQIKAHTPKYNILLKDDKGYSYVKVTRGAWPRISAALQKDDDDADYIGPFTSSFAVREMVETAQDCFLLPRCNKNFPQDFRKGRPCLNAHIGKCMAVCSGKITCEAYNDAVQGALRMIRYGKKDIVKQLREKMEAASERLDFETAALLRDQIMAIDRVAAGQKVVMENDTEMDVIALAGTTHAVCAAVLRYRDGRLTDKREFLFRDTTDINAVREEFLPQYYLDGGAIPKTIAVDALPPDADALSEALNQARGTKVELYVPQRGDVAKLVTMAYTNAVERLGRESGRYTREEKLLEEAAQVLGLKKPPRVIESYDISNWGDGSSVCGMVVFRDGRPHRAGYRRFKMKTVAGTDDYASLAETLSRRAAEYEMARRGEKPDGPQNQFATLPDLLLIDGGRGQVGAVKQALRGTALEHIPTFGMVKDDHHRTRAIVDDEGGEIAINRHRNIFTFVTNIQDETHRYANDYRKRTMKKKSYAATLTAIPGVGEKTSAALLAHFKTVSAVKAASISDLEEVKGISHAKAEILYNALRNGV</sequence>
<feature type="domain" description="UvrC family homology region profile" evidence="10">
    <location>
        <begin position="256"/>
        <end position="490"/>
    </location>
</feature>
<keyword evidence="3 7" id="KW-0228">DNA excision</keyword>
<comment type="function">
    <text evidence="7">The UvrABC repair system catalyzes the recognition and processing of DNA lesions. UvrC both incises the 5' and 3' sides of the lesion. The N-terminal half is responsible for the 3' incision and the C-terminal half is responsible for the 5' incision.</text>
</comment>
<dbReference type="PROSITE" id="PS50164">
    <property type="entry name" value="GIY_YIG"/>
    <property type="match status" value="1"/>
</dbReference>
<dbReference type="Gene3D" id="3.30.420.340">
    <property type="entry name" value="UvrC, RNAse H endonuclease domain"/>
    <property type="match status" value="1"/>
</dbReference>
<dbReference type="PROSITE" id="PS50165">
    <property type="entry name" value="UVRC"/>
    <property type="match status" value="1"/>
</dbReference>
<dbReference type="Gene3D" id="3.40.1440.10">
    <property type="entry name" value="GIY-YIG endonuclease"/>
    <property type="match status" value="1"/>
</dbReference>
<dbReference type="SMART" id="SM00278">
    <property type="entry name" value="HhH1"/>
    <property type="match status" value="2"/>
</dbReference>
<evidence type="ECO:0000256" key="1">
    <source>
        <dbReference type="ARBA" id="ARBA00022490"/>
    </source>
</evidence>
<dbReference type="GO" id="GO:0005737">
    <property type="term" value="C:cytoplasm"/>
    <property type="evidence" value="ECO:0007669"/>
    <property type="project" value="UniProtKB-SubCell"/>
</dbReference>
<keyword evidence="2 7" id="KW-0227">DNA damage</keyword>
<dbReference type="InterPro" id="IPR038476">
    <property type="entry name" value="UvrC_RNase_H_dom_sf"/>
</dbReference>
<comment type="caution">
    <text evidence="11">The sequence shown here is derived from an EMBL/GenBank/DDBJ whole genome shotgun (WGS) entry which is preliminary data.</text>
</comment>
<dbReference type="Pfam" id="PF22920">
    <property type="entry name" value="UvrC_RNaseH"/>
    <property type="match status" value="1"/>
</dbReference>
<dbReference type="CDD" id="cd10434">
    <property type="entry name" value="GIY-YIG_UvrC_Cho"/>
    <property type="match status" value="1"/>
</dbReference>
<dbReference type="Gene3D" id="4.10.860.10">
    <property type="entry name" value="UVR domain"/>
    <property type="match status" value="1"/>
</dbReference>
<evidence type="ECO:0000256" key="7">
    <source>
        <dbReference type="HAMAP-Rule" id="MF_00203"/>
    </source>
</evidence>
<name>A0A943D8X0_9FIRM</name>
<evidence type="ECO:0000256" key="4">
    <source>
        <dbReference type="ARBA" id="ARBA00022881"/>
    </source>
</evidence>
<reference evidence="11" key="1">
    <citation type="submission" date="2021-02" db="EMBL/GenBank/DDBJ databases">
        <title>Infant gut strain persistence is associated with maternal origin, phylogeny, and functional potential including surface adhesion and iron acquisition.</title>
        <authorList>
            <person name="Lou Y.C."/>
        </authorList>
    </citation>
    <scope>NUCLEOTIDE SEQUENCE</scope>
    <source>
        <strain evidence="11">L3_101_000M1_dasL3_101_000M1_concoct_87</strain>
    </source>
</reference>
<dbReference type="PROSITE" id="PS50151">
    <property type="entry name" value="UVR"/>
    <property type="match status" value="1"/>
</dbReference>
<gene>
    <name evidence="7 11" type="primary">uvrC</name>
    <name evidence="11" type="ORF">KHY36_00635</name>
</gene>
<dbReference type="InterPro" id="IPR000305">
    <property type="entry name" value="GIY-YIG_endonuc"/>
</dbReference>
<dbReference type="InterPro" id="IPR004791">
    <property type="entry name" value="UvrC"/>
</dbReference>
<evidence type="ECO:0000259" key="8">
    <source>
        <dbReference type="PROSITE" id="PS50151"/>
    </source>
</evidence>
<dbReference type="AlphaFoldDB" id="A0A943D8X0"/>
<dbReference type="InterPro" id="IPR001162">
    <property type="entry name" value="UvrC_RNase_H_dom"/>
</dbReference>
<keyword evidence="1 7" id="KW-0963">Cytoplasm</keyword>
<evidence type="ECO:0000256" key="6">
    <source>
        <dbReference type="ARBA" id="ARBA00023236"/>
    </source>
</evidence>
<dbReference type="GO" id="GO:0009380">
    <property type="term" value="C:excinuclease repair complex"/>
    <property type="evidence" value="ECO:0007669"/>
    <property type="project" value="InterPro"/>
</dbReference>
<evidence type="ECO:0000256" key="3">
    <source>
        <dbReference type="ARBA" id="ARBA00022769"/>
    </source>
</evidence>
<dbReference type="SUPFAM" id="SSF46600">
    <property type="entry name" value="C-terminal UvrC-binding domain of UvrB"/>
    <property type="match status" value="1"/>
</dbReference>
<dbReference type="InterPro" id="IPR003583">
    <property type="entry name" value="Hlx-hairpin-Hlx_DNA-bd_motif"/>
</dbReference>
<dbReference type="PANTHER" id="PTHR30562">
    <property type="entry name" value="UVRC/OXIDOREDUCTASE"/>
    <property type="match status" value="1"/>
</dbReference>
<dbReference type="InterPro" id="IPR047296">
    <property type="entry name" value="GIY-YIG_UvrC_Cho"/>
</dbReference>
<feature type="domain" description="UVR" evidence="8">
    <location>
        <begin position="205"/>
        <end position="240"/>
    </location>
</feature>